<dbReference type="AlphaFoldDB" id="A0AAN0P8C8"/>
<feature type="domain" description="Serine aminopeptidase S33" evidence="2">
    <location>
        <begin position="42"/>
        <end position="277"/>
    </location>
</feature>
<proteinExistence type="predicted"/>
<gene>
    <name evidence="3" type="ordered locus">AOLE_08905</name>
</gene>
<dbReference type="RefSeq" id="WP_013197758.1">
    <property type="nucleotide sequence ID" value="NC_014259.1"/>
</dbReference>
<name>A0AAN0P8C8_ACISD</name>
<dbReference type="PANTHER" id="PTHR22946">
    <property type="entry name" value="DIENELACTONE HYDROLASE DOMAIN-CONTAINING PROTEIN-RELATED"/>
    <property type="match status" value="1"/>
</dbReference>
<dbReference type="Pfam" id="PF12146">
    <property type="entry name" value="Hydrolase_4"/>
    <property type="match status" value="1"/>
</dbReference>
<dbReference type="GeneID" id="9382203"/>
<accession>A0AAN0P8C8</accession>
<organism evidence="3 4">
    <name type="scientific">Acinetobacter oleivorans (strain JCM 16667 / KCTC 23045 / DR1)</name>
    <dbReference type="NCBI Taxonomy" id="436717"/>
    <lineage>
        <taxon>Bacteria</taxon>
        <taxon>Pseudomonadati</taxon>
        <taxon>Pseudomonadota</taxon>
        <taxon>Gammaproteobacteria</taxon>
        <taxon>Moraxellales</taxon>
        <taxon>Moraxellaceae</taxon>
        <taxon>Acinetobacter</taxon>
    </lineage>
</organism>
<evidence type="ECO:0000313" key="4">
    <source>
        <dbReference type="Proteomes" id="UP000000392"/>
    </source>
</evidence>
<dbReference type="InterPro" id="IPR029058">
    <property type="entry name" value="AB_hydrolase_fold"/>
</dbReference>
<dbReference type="EMBL" id="CP002080">
    <property type="protein sequence ID" value="ADI90670.1"/>
    <property type="molecule type" value="Genomic_DNA"/>
</dbReference>
<dbReference type="KEGG" id="acd:AOLE_08905"/>
<evidence type="ECO:0000256" key="1">
    <source>
        <dbReference type="ARBA" id="ARBA00022801"/>
    </source>
</evidence>
<reference evidence="3 4" key="1">
    <citation type="journal article" date="2010" name="J. Bacteriol.">
        <title>Complete genome sequence of the diesel-degrading Acinetobacter sp. strain DR1.</title>
        <authorList>
            <person name="Jung J."/>
            <person name="Baek J.H."/>
            <person name="Park W."/>
        </authorList>
    </citation>
    <scope>NUCLEOTIDE SEQUENCE [LARGE SCALE GENOMIC DNA]</scope>
    <source>
        <strain evidence="4">JCM 16667 / KCTC 23045 / DR1</strain>
    </source>
</reference>
<dbReference type="PANTHER" id="PTHR22946:SF9">
    <property type="entry name" value="POLYKETIDE TRANSFERASE AF380"/>
    <property type="match status" value="1"/>
</dbReference>
<dbReference type="InterPro" id="IPR050261">
    <property type="entry name" value="FrsA_esterase"/>
</dbReference>
<dbReference type="InterPro" id="IPR022742">
    <property type="entry name" value="Hydrolase_4"/>
</dbReference>
<dbReference type="Proteomes" id="UP000000392">
    <property type="component" value="Chromosome"/>
</dbReference>
<keyword evidence="1 3" id="KW-0378">Hydrolase</keyword>
<evidence type="ECO:0000313" key="3">
    <source>
        <dbReference type="EMBL" id="ADI90670.1"/>
    </source>
</evidence>
<dbReference type="GO" id="GO:0052689">
    <property type="term" value="F:carboxylic ester hydrolase activity"/>
    <property type="evidence" value="ECO:0007669"/>
    <property type="project" value="UniProtKB-ARBA"/>
</dbReference>
<dbReference type="Gene3D" id="3.40.50.1820">
    <property type="entry name" value="alpha/beta hydrolase"/>
    <property type="match status" value="1"/>
</dbReference>
<evidence type="ECO:0000259" key="2">
    <source>
        <dbReference type="Pfam" id="PF12146"/>
    </source>
</evidence>
<protein>
    <submittedName>
        <fullName evidence="3">Alpha/beta hydrolase</fullName>
    </submittedName>
</protein>
<dbReference type="SUPFAM" id="SSF53474">
    <property type="entry name" value="alpha/beta-Hydrolases"/>
    <property type="match status" value="1"/>
</dbReference>
<sequence length="305" mass="33325">MNKNQVNISKYQVVKEDIRFDSGETYCSAWLFLPKGVTKPPVVVLGHGIGAIREMRLDAFAERFAQAGIAALAFTYRYLGDSGGEPRQLMSVNRQLDDWEAALKFVKNYPSLDGERVGIWGSSFGGGHAITIASRHPELKAAIAQCPFTDGLASASALGLKDTLKVIPVVAKDLFAKLFGLPPVMVPIAAPPGQPALMNAHDALEGYLALMPEGVEFVNYLTARIIPEILRYRPGLVASKIQSPILFCVSDTDTVTPAGQTLKLVKHAPRGVIKLYEAGHFDFYTGEAFEQLVNDQTQFLKQNFN</sequence>